<dbReference type="EC" id="5.4.99.-" evidence="4"/>
<dbReference type="NCBIfam" id="TIGR00093">
    <property type="entry name" value="pseudouridine synthase"/>
    <property type="match status" value="1"/>
</dbReference>
<dbReference type="EMBL" id="MHIE01000003">
    <property type="protein sequence ID" value="OGY46475.1"/>
    <property type="molecule type" value="Genomic_DNA"/>
</dbReference>
<gene>
    <name evidence="6" type="ORF">A2744_03445</name>
</gene>
<evidence type="ECO:0000259" key="5">
    <source>
        <dbReference type="SMART" id="SM00363"/>
    </source>
</evidence>
<evidence type="ECO:0000256" key="2">
    <source>
        <dbReference type="ARBA" id="ARBA00023235"/>
    </source>
</evidence>
<dbReference type="InterPro" id="IPR018496">
    <property type="entry name" value="PsdUridine_synth_RsuA/RluB_CS"/>
</dbReference>
<dbReference type="InterPro" id="IPR020103">
    <property type="entry name" value="PsdUridine_synth_cat_dom_sf"/>
</dbReference>
<dbReference type="InterPro" id="IPR042092">
    <property type="entry name" value="PsdUridine_s_RsuA/RluB/E/F_cat"/>
</dbReference>
<dbReference type="Pfam" id="PF01479">
    <property type="entry name" value="S4"/>
    <property type="match status" value="1"/>
</dbReference>
<dbReference type="InterPro" id="IPR050343">
    <property type="entry name" value="RsuA_PseudoU_synthase"/>
</dbReference>
<dbReference type="InterPro" id="IPR020094">
    <property type="entry name" value="TruA/RsuA/RluB/E/F_N"/>
</dbReference>
<dbReference type="Pfam" id="PF00849">
    <property type="entry name" value="PseudoU_synth_2"/>
    <property type="match status" value="1"/>
</dbReference>
<reference evidence="6 7" key="1">
    <citation type="journal article" date="2016" name="Nat. Commun.">
        <title>Thousands of microbial genomes shed light on interconnected biogeochemical processes in an aquifer system.</title>
        <authorList>
            <person name="Anantharaman K."/>
            <person name="Brown C.T."/>
            <person name="Hug L.A."/>
            <person name="Sharon I."/>
            <person name="Castelle C.J."/>
            <person name="Probst A.J."/>
            <person name="Thomas B.C."/>
            <person name="Singh A."/>
            <person name="Wilkins M.J."/>
            <person name="Karaoz U."/>
            <person name="Brodie E.L."/>
            <person name="Williams K.H."/>
            <person name="Hubbard S.S."/>
            <person name="Banfield J.F."/>
        </authorList>
    </citation>
    <scope>NUCLEOTIDE SEQUENCE [LARGE SCALE GENOMIC DNA]</scope>
</reference>
<keyword evidence="3" id="KW-0694">RNA-binding</keyword>
<proteinExistence type="inferred from homology"/>
<dbReference type="InterPro" id="IPR036986">
    <property type="entry name" value="S4_RNA-bd_sf"/>
</dbReference>
<feature type="domain" description="RNA-binding S4" evidence="5">
    <location>
        <begin position="2"/>
        <end position="64"/>
    </location>
</feature>
<dbReference type="PROSITE" id="PS01149">
    <property type="entry name" value="PSI_RSU"/>
    <property type="match status" value="1"/>
</dbReference>
<dbReference type="AlphaFoldDB" id="A0A1G1Y2B9"/>
<dbReference type="SMART" id="SM00363">
    <property type="entry name" value="S4"/>
    <property type="match status" value="1"/>
</dbReference>
<evidence type="ECO:0000313" key="6">
    <source>
        <dbReference type="EMBL" id="OGY46475.1"/>
    </source>
</evidence>
<dbReference type="GO" id="GO:0120159">
    <property type="term" value="F:rRNA pseudouridine synthase activity"/>
    <property type="evidence" value="ECO:0007669"/>
    <property type="project" value="UniProtKB-ARBA"/>
</dbReference>
<dbReference type="PROSITE" id="PS50889">
    <property type="entry name" value="S4"/>
    <property type="match status" value="1"/>
</dbReference>
<comment type="similarity">
    <text evidence="1 4">Belongs to the pseudouridine synthase RsuA family.</text>
</comment>
<evidence type="ECO:0000313" key="7">
    <source>
        <dbReference type="Proteomes" id="UP000178240"/>
    </source>
</evidence>
<dbReference type="GO" id="GO:0003723">
    <property type="term" value="F:RNA binding"/>
    <property type="evidence" value="ECO:0007669"/>
    <property type="project" value="UniProtKB-KW"/>
</dbReference>
<evidence type="ECO:0000256" key="1">
    <source>
        <dbReference type="ARBA" id="ARBA00008348"/>
    </source>
</evidence>
<dbReference type="Gene3D" id="3.30.70.580">
    <property type="entry name" value="Pseudouridine synthase I, catalytic domain, N-terminal subdomain"/>
    <property type="match status" value="1"/>
</dbReference>
<dbReference type="Gene3D" id="3.30.70.1560">
    <property type="entry name" value="Alpha-L RNA-binding motif"/>
    <property type="match status" value="1"/>
</dbReference>
<dbReference type="SUPFAM" id="SSF55120">
    <property type="entry name" value="Pseudouridine synthase"/>
    <property type="match status" value="1"/>
</dbReference>
<protein>
    <recommendedName>
        <fullName evidence="4">Pseudouridine synthase</fullName>
        <ecNumber evidence="4">5.4.99.-</ecNumber>
    </recommendedName>
</protein>
<evidence type="ECO:0000256" key="4">
    <source>
        <dbReference type="RuleBase" id="RU003887"/>
    </source>
</evidence>
<dbReference type="Gene3D" id="3.10.290.10">
    <property type="entry name" value="RNA-binding S4 domain"/>
    <property type="match status" value="1"/>
</dbReference>
<organism evidence="6 7">
    <name type="scientific">Candidatus Buchananbacteria bacterium RIFCSPHIGHO2_01_FULL_44_11</name>
    <dbReference type="NCBI Taxonomy" id="1797535"/>
    <lineage>
        <taxon>Bacteria</taxon>
        <taxon>Candidatus Buchananiibacteriota</taxon>
    </lineage>
</organism>
<dbReference type="Proteomes" id="UP000178240">
    <property type="component" value="Unassembled WGS sequence"/>
</dbReference>
<keyword evidence="2 4" id="KW-0413">Isomerase</keyword>
<dbReference type="STRING" id="1797535.A2744_03445"/>
<dbReference type="SUPFAM" id="SSF55174">
    <property type="entry name" value="Alpha-L RNA-binding motif"/>
    <property type="match status" value="1"/>
</dbReference>
<dbReference type="CDD" id="cd00165">
    <property type="entry name" value="S4"/>
    <property type="match status" value="1"/>
</dbReference>
<dbReference type="InterPro" id="IPR002942">
    <property type="entry name" value="S4_RNA-bd"/>
</dbReference>
<dbReference type="GO" id="GO:0000455">
    <property type="term" value="P:enzyme-directed rRNA pseudouridine synthesis"/>
    <property type="evidence" value="ECO:0007669"/>
    <property type="project" value="UniProtKB-ARBA"/>
</dbReference>
<comment type="caution">
    <text evidence="6">The sequence shown here is derived from an EMBL/GenBank/DDBJ whole genome shotgun (WGS) entry which is preliminary data.</text>
</comment>
<evidence type="ECO:0000256" key="3">
    <source>
        <dbReference type="PROSITE-ProRule" id="PRU00182"/>
    </source>
</evidence>
<dbReference type="InterPro" id="IPR000748">
    <property type="entry name" value="PsdUridine_synth_RsuA/RluB/E/F"/>
</dbReference>
<dbReference type="PANTHER" id="PTHR47683">
    <property type="entry name" value="PSEUDOURIDINE SYNTHASE FAMILY PROTEIN-RELATED"/>
    <property type="match status" value="1"/>
</dbReference>
<sequence length="225" mass="25387">MMRLQKFLANAGITSRRKAETLIQSGKIEVNGSIVRDLGTKIDENSDTVKFANRIVKLESDKIYIALNKPTGYISSTDSQQGKTILDIIKVKNRVYPVGRLDKDSSGLIILTNDGEFANLITHARYGCQKEYFVTLDQDLRSEHIKILEKGMILAGRKLQPVRVTAAQNKSARMVLSEGLNRQIRRMLGKLGYTVIKLKRIKIGKLELADLEPGQWRHIKPENVI</sequence>
<accession>A0A1G1Y2B9</accession>
<dbReference type="CDD" id="cd02870">
    <property type="entry name" value="PseudoU_synth_RsuA_like"/>
    <property type="match status" value="1"/>
</dbReference>
<dbReference type="FunFam" id="3.10.290.10:FF:000003">
    <property type="entry name" value="Pseudouridine synthase"/>
    <property type="match status" value="1"/>
</dbReference>
<dbReference type="InterPro" id="IPR006145">
    <property type="entry name" value="PsdUridine_synth_RsuA/RluA"/>
</dbReference>
<dbReference type="PANTHER" id="PTHR47683:SF2">
    <property type="entry name" value="RNA-BINDING S4 DOMAIN-CONTAINING PROTEIN"/>
    <property type="match status" value="1"/>
</dbReference>
<name>A0A1G1Y2B9_9BACT</name>